<evidence type="ECO:0000313" key="2">
    <source>
        <dbReference type="EMBL" id="CAB4575777.1"/>
    </source>
</evidence>
<keyword evidence="1" id="KW-0472">Membrane</keyword>
<keyword evidence="1" id="KW-1133">Transmembrane helix</keyword>
<accession>A0A6J6EI73</accession>
<dbReference type="PANTHER" id="PTHR42905:SF5">
    <property type="entry name" value="CARBOXYVINYL-CARBOXYPHOSPHONATE PHOSPHORYLMUTASE, CHLOROPLASTIC"/>
    <property type="match status" value="1"/>
</dbReference>
<dbReference type="InterPro" id="IPR015813">
    <property type="entry name" value="Pyrv/PenolPyrv_kinase-like_dom"/>
</dbReference>
<organism evidence="2">
    <name type="scientific">freshwater metagenome</name>
    <dbReference type="NCBI Taxonomy" id="449393"/>
    <lineage>
        <taxon>unclassified sequences</taxon>
        <taxon>metagenomes</taxon>
        <taxon>ecological metagenomes</taxon>
    </lineage>
</organism>
<dbReference type="AlphaFoldDB" id="A0A6J6EI73"/>
<protein>
    <submittedName>
        <fullName evidence="2">Unannotated protein</fullName>
    </submittedName>
</protein>
<dbReference type="GO" id="GO:0016833">
    <property type="term" value="F:oxo-acid-lyase activity"/>
    <property type="evidence" value="ECO:0007669"/>
    <property type="project" value="UniProtKB-ARBA"/>
</dbReference>
<reference evidence="2" key="1">
    <citation type="submission" date="2020-05" db="EMBL/GenBank/DDBJ databases">
        <authorList>
            <person name="Chiriac C."/>
            <person name="Salcher M."/>
            <person name="Ghai R."/>
            <person name="Kavagutti S V."/>
        </authorList>
    </citation>
    <scope>NUCLEOTIDE SEQUENCE</scope>
</reference>
<dbReference type="InterPro" id="IPR018523">
    <property type="entry name" value="Isocitrate_lyase_ph_CS"/>
</dbReference>
<dbReference type="EMBL" id="CAEZTS010000044">
    <property type="protein sequence ID" value="CAB4575777.1"/>
    <property type="molecule type" value="Genomic_DNA"/>
</dbReference>
<sequence>MPGVWDALSARMVAAAGFSTAFVSGFAVSGTLLGLPDVGHVGQSEMADVTRRASVVAPDLNLVVDADTGYGNAMNVARTVEIWERSGAAGIFIEDQVWPKRCGHMSGKSVVPVEEWLTKLRSACERRTHLHVTARTDARGALGLDDAIERGRMARDLGVDAVFVEAPESVAELEAIAEALTDVVLVANMVEKGRTPLLTPSELAERGFAMIVSPLSLLLSAARAMGDAASTLAASGTMRDHLGGLMSFDDFNAVVGLPEHRREESRFAE</sequence>
<dbReference type="SUPFAM" id="SSF51621">
    <property type="entry name" value="Phosphoenolpyruvate/pyruvate domain"/>
    <property type="match status" value="1"/>
</dbReference>
<dbReference type="InterPro" id="IPR039556">
    <property type="entry name" value="ICL/PEPM"/>
</dbReference>
<feature type="transmembrane region" description="Helical" evidence="1">
    <location>
        <begin position="12"/>
        <end position="35"/>
    </location>
</feature>
<gene>
    <name evidence="2" type="ORF">UFOPK1722_00666</name>
</gene>
<name>A0A6J6EI73_9ZZZZ</name>
<dbReference type="PANTHER" id="PTHR42905">
    <property type="entry name" value="PHOSPHOENOLPYRUVATE CARBOXYLASE"/>
    <property type="match status" value="1"/>
</dbReference>
<proteinExistence type="predicted"/>
<dbReference type="CDD" id="cd00377">
    <property type="entry name" value="ICL_PEPM"/>
    <property type="match status" value="1"/>
</dbReference>
<evidence type="ECO:0000256" key="1">
    <source>
        <dbReference type="SAM" id="Phobius"/>
    </source>
</evidence>
<keyword evidence="1" id="KW-0812">Transmembrane</keyword>
<dbReference type="Gene3D" id="3.20.20.60">
    <property type="entry name" value="Phosphoenolpyruvate-binding domains"/>
    <property type="match status" value="1"/>
</dbReference>
<dbReference type="InterPro" id="IPR040442">
    <property type="entry name" value="Pyrv_kinase-like_dom_sf"/>
</dbReference>
<dbReference type="PROSITE" id="PS00161">
    <property type="entry name" value="ISOCITRATE_LYASE"/>
    <property type="match status" value="1"/>
</dbReference>
<dbReference type="Pfam" id="PF13714">
    <property type="entry name" value="PEP_mutase"/>
    <property type="match status" value="1"/>
</dbReference>